<feature type="domain" description="Carrier" evidence="3">
    <location>
        <begin position="2"/>
        <end position="79"/>
    </location>
</feature>
<sequence length="83" mass="9411">MSDIENKIYDIIVEKTGVNRGKLRRDAILGDLNISSLDFVEILFSVEETFDIEVPYNANTQDQDFKTLGDIISAVETLVTERD</sequence>
<keyword evidence="5" id="KW-1185">Reference proteome</keyword>
<dbReference type="RefSeq" id="WP_147164373.1">
    <property type="nucleotide sequence ID" value="NZ_BJZO01000073.1"/>
</dbReference>
<dbReference type="InterPro" id="IPR006162">
    <property type="entry name" value="Ppantetheine_attach_site"/>
</dbReference>
<organism evidence="4 5">
    <name type="scientific">Pararhodospirillum oryzae</name>
    <dbReference type="NCBI Taxonomy" id="478448"/>
    <lineage>
        <taxon>Bacteria</taxon>
        <taxon>Pseudomonadati</taxon>
        <taxon>Pseudomonadota</taxon>
        <taxon>Alphaproteobacteria</taxon>
        <taxon>Rhodospirillales</taxon>
        <taxon>Rhodospirillaceae</taxon>
        <taxon>Pararhodospirillum</taxon>
    </lineage>
</organism>
<dbReference type="Gene3D" id="1.10.1200.10">
    <property type="entry name" value="ACP-like"/>
    <property type="match status" value="1"/>
</dbReference>
<dbReference type="OrthoDB" id="9806381at2"/>
<dbReference type="AlphaFoldDB" id="A0A512HA89"/>
<evidence type="ECO:0000313" key="5">
    <source>
        <dbReference type="Proteomes" id="UP000321567"/>
    </source>
</evidence>
<keyword evidence="2" id="KW-0597">Phosphoprotein</keyword>
<accession>A0A512HA89</accession>
<evidence type="ECO:0000256" key="2">
    <source>
        <dbReference type="ARBA" id="ARBA00022553"/>
    </source>
</evidence>
<dbReference type="SUPFAM" id="SSF47336">
    <property type="entry name" value="ACP-like"/>
    <property type="match status" value="1"/>
</dbReference>
<dbReference type="Proteomes" id="UP000321567">
    <property type="component" value="Unassembled WGS sequence"/>
</dbReference>
<dbReference type="Pfam" id="PF00550">
    <property type="entry name" value="PP-binding"/>
    <property type="match status" value="1"/>
</dbReference>
<dbReference type="PROSITE" id="PS00012">
    <property type="entry name" value="PHOSPHOPANTETHEINE"/>
    <property type="match status" value="1"/>
</dbReference>
<dbReference type="EMBL" id="BJZO01000073">
    <property type="protein sequence ID" value="GEO82355.1"/>
    <property type="molecule type" value="Genomic_DNA"/>
</dbReference>
<evidence type="ECO:0000256" key="1">
    <source>
        <dbReference type="ARBA" id="ARBA00022450"/>
    </source>
</evidence>
<evidence type="ECO:0000313" key="4">
    <source>
        <dbReference type="EMBL" id="GEO82355.1"/>
    </source>
</evidence>
<dbReference type="PROSITE" id="PS50075">
    <property type="entry name" value="CARRIER"/>
    <property type="match status" value="1"/>
</dbReference>
<protein>
    <submittedName>
        <fullName evidence="4">Acyl carrier protein</fullName>
    </submittedName>
</protein>
<name>A0A512HA89_9PROT</name>
<keyword evidence="1" id="KW-0596">Phosphopantetheine</keyword>
<proteinExistence type="predicted"/>
<evidence type="ECO:0000259" key="3">
    <source>
        <dbReference type="PROSITE" id="PS50075"/>
    </source>
</evidence>
<comment type="caution">
    <text evidence="4">The sequence shown here is derived from an EMBL/GenBank/DDBJ whole genome shotgun (WGS) entry which is preliminary data.</text>
</comment>
<reference evidence="4 5" key="1">
    <citation type="submission" date="2019-07" db="EMBL/GenBank/DDBJ databases">
        <title>Whole genome shotgun sequence of Rhodospirillum oryzae NBRC 107573.</title>
        <authorList>
            <person name="Hosoyama A."/>
            <person name="Uohara A."/>
            <person name="Ohji S."/>
            <person name="Ichikawa N."/>
        </authorList>
    </citation>
    <scope>NUCLEOTIDE SEQUENCE [LARGE SCALE GENOMIC DNA]</scope>
    <source>
        <strain evidence="4 5">NBRC 107573</strain>
    </source>
</reference>
<dbReference type="InterPro" id="IPR009081">
    <property type="entry name" value="PP-bd_ACP"/>
</dbReference>
<dbReference type="InterPro" id="IPR036736">
    <property type="entry name" value="ACP-like_sf"/>
</dbReference>
<gene>
    <name evidence="4" type="primary">acpP_2</name>
    <name evidence="4" type="ORF">ROR02_24860</name>
</gene>